<evidence type="ECO:0000256" key="1">
    <source>
        <dbReference type="SAM" id="MobiDB-lite"/>
    </source>
</evidence>
<reference evidence="2" key="2">
    <citation type="journal article" date="2024" name="Plant">
        <title>Genomic evolution and insights into agronomic trait innovations of Sesamum species.</title>
        <authorList>
            <person name="Miao H."/>
            <person name="Wang L."/>
            <person name="Qu L."/>
            <person name="Liu H."/>
            <person name="Sun Y."/>
            <person name="Le M."/>
            <person name="Wang Q."/>
            <person name="Wei S."/>
            <person name="Zheng Y."/>
            <person name="Lin W."/>
            <person name="Duan Y."/>
            <person name="Cao H."/>
            <person name="Xiong S."/>
            <person name="Wang X."/>
            <person name="Wei L."/>
            <person name="Li C."/>
            <person name="Ma Q."/>
            <person name="Ju M."/>
            <person name="Zhao R."/>
            <person name="Li G."/>
            <person name="Mu C."/>
            <person name="Tian Q."/>
            <person name="Mei H."/>
            <person name="Zhang T."/>
            <person name="Gao T."/>
            <person name="Zhang H."/>
        </authorList>
    </citation>
    <scope>NUCLEOTIDE SEQUENCE</scope>
    <source>
        <strain evidence="2">KEN1</strain>
    </source>
</reference>
<feature type="compositionally biased region" description="Basic and acidic residues" evidence="1">
    <location>
        <begin position="95"/>
        <end position="133"/>
    </location>
</feature>
<sequence length="312" mass="36350">MRIDKERDPPYRPKFHRYTPLATTRTKALMMVEKSNLLQWPQHTRFTPAKKYSGKYCKFHKERGHDTEDCYQLKDEIERLVRQGYFKEYKLERDEPKDYRKGDSRTRSPSRSRDRFRDKEMEDRRNAENRDNVPVKGVINMIAGGPGGGDSRRSTKQSERTTREDRRKEWVLNVEAEEEITFGPRDVNEKQGSQDDPMVIKLDIANFSVHKVLVDNGSSADIIFWDMIKRMGLENSKFSPVLTPLVGFGGSEVASMGTIDLPVFMGEEPRRRTTMAKFVPSGHIDLSPEDEIPNEKWYRRSFVRPKGGKEVL</sequence>
<dbReference type="EMBL" id="JACGWN010000014">
    <property type="protein sequence ID" value="KAL0405360.1"/>
    <property type="molecule type" value="Genomic_DNA"/>
</dbReference>
<dbReference type="PANTHER" id="PTHR33240">
    <property type="entry name" value="OS08G0508500 PROTEIN"/>
    <property type="match status" value="1"/>
</dbReference>
<organism evidence="2">
    <name type="scientific">Sesamum latifolium</name>
    <dbReference type="NCBI Taxonomy" id="2727402"/>
    <lineage>
        <taxon>Eukaryota</taxon>
        <taxon>Viridiplantae</taxon>
        <taxon>Streptophyta</taxon>
        <taxon>Embryophyta</taxon>
        <taxon>Tracheophyta</taxon>
        <taxon>Spermatophyta</taxon>
        <taxon>Magnoliopsida</taxon>
        <taxon>eudicotyledons</taxon>
        <taxon>Gunneridae</taxon>
        <taxon>Pentapetalae</taxon>
        <taxon>asterids</taxon>
        <taxon>lamiids</taxon>
        <taxon>Lamiales</taxon>
        <taxon>Pedaliaceae</taxon>
        <taxon>Sesamum</taxon>
    </lineage>
</organism>
<gene>
    <name evidence="2" type="ORF">Slati_3849900</name>
</gene>
<evidence type="ECO:0000313" key="2">
    <source>
        <dbReference type="EMBL" id="KAL0405360.1"/>
    </source>
</evidence>
<feature type="compositionally biased region" description="Basic and acidic residues" evidence="1">
    <location>
        <begin position="150"/>
        <end position="166"/>
    </location>
</feature>
<protein>
    <recommendedName>
        <fullName evidence="3">Gag-pol polyprotein</fullName>
    </recommendedName>
</protein>
<comment type="caution">
    <text evidence="2">The sequence shown here is derived from an EMBL/GenBank/DDBJ whole genome shotgun (WGS) entry which is preliminary data.</text>
</comment>
<feature type="region of interest" description="Disordered" evidence="1">
    <location>
        <begin position="95"/>
        <end position="166"/>
    </location>
</feature>
<dbReference type="AlphaFoldDB" id="A0AAW2TLU8"/>
<proteinExistence type="predicted"/>
<accession>A0AAW2TLU8</accession>
<evidence type="ECO:0008006" key="3">
    <source>
        <dbReference type="Google" id="ProtNLM"/>
    </source>
</evidence>
<dbReference type="PANTHER" id="PTHR33240:SF15">
    <property type="entry name" value="GAG-PRO-LIKE PROTEIN"/>
    <property type="match status" value="1"/>
</dbReference>
<reference evidence="2" key="1">
    <citation type="submission" date="2020-06" db="EMBL/GenBank/DDBJ databases">
        <authorList>
            <person name="Li T."/>
            <person name="Hu X."/>
            <person name="Zhang T."/>
            <person name="Song X."/>
            <person name="Zhang H."/>
            <person name="Dai N."/>
            <person name="Sheng W."/>
            <person name="Hou X."/>
            <person name="Wei L."/>
        </authorList>
    </citation>
    <scope>NUCLEOTIDE SEQUENCE</scope>
    <source>
        <strain evidence="2">KEN1</strain>
        <tissue evidence="2">Leaf</tissue>
    </source>
</reference>
<name>A0AAW2TLU8_9LAMI</name>